<evidence type="ECO:0000313" key="2">
    <source>
        <dbReference type="Proteomes" id="UP000001918"/>
    </source>
</evidence>
<organism evidence="1 2">
    <name type="scientific">Thermomonospora curvata (strain ATCC 19995 / DSM 43183 / JCM 3096 / KCTC 9072 / NBRC 15933 / NCIMB 10081 / Henssen B9)</name>
    <dbReference type="NCBI Taxonomy" id="471852"/>
    <lineage>
        <taxon>Bacteria</taxon>
        <taxon>Bacillati</taxon>
        <taxon>Actinomycetota</taxon>
        <taxon>Actinomycetes</taxon>
        <taxon>Streptosporangiales</taxon>
        <taxon>Thermomonosporaceae</taxon>
        <taxon>Thermomonospora</taxon>
    </lineage>
</organism>
<dbReference type="AlphaFoldDB" id="D1AE53"/>
<dbReference type="HOGENOM" id="CLU_3030965_0_0_11"/>
<dbReference type="EMBL" id="CP001738">
    <property type="protein sequence ID" value="ACY99479.1"/>
    <property type="molecule type" value="Genomic_DNA"/>
</dbReference>
<evidence type="ECO:0000313" key="1">
    <source>
        <dbReference type="EMBL" id="ACY99479.1"/>
    </source>
</evidence>
<protein>
    <submittedName>
        <fullName evidence="1">Uncharacterized protein</fullName>
    </submittedName>
</protein>
<accession>D1AE53</accession>
<gene>
    <name evidence="1" type="ordered locus">Tcur_3950</name>
</gene>
<proteinExistence type="predicted"/>
<name>D1AE53_THECD</name>
<sequence>MDVAERPDWAKKPLWQLTPEELTEALAYVEEHEPSDEALSRALAVQLAELTVGVH</sequence>
<dbReference type="RefSeq" id="WP_012854263.1">
    <property type="nucleotide sequence ID" value="NC_013510.1"/>
</dbReference>
<reference evidence="1 2" key="1">
    <citation type="journal article" date="2011" name="Stand. Genomic Sci.">
        <title>Complete genome sequence of Thermomonospora curvata type strain (B9).</title>
        <authorList>
            <person name="Chertkov O."/>
            <person name="Sikorski J."/>
            <person name="Nolan M."/>
            <person name="Lapidus A."/>
            <person name="Lucas S."/>
            <person name="Del Rio T.G."/>
            <person name="Tice H."/>
            <person name="Cheng J.F."/>
            <person name="Goodwin L."/>
            <person name="Pitluck S."/>
            <person name="Liolios K."/>
            <person name="Ivanova N."/>
            <person name="Mavromatis K."/>
            <person name="Mikhailova N."/>
            <person name="Ovchinnikova G."/>
            <person name="Pati A."/>
            <person name="Chen A."/>
            <person name="Palaniappan K."/>
            <person name="Djao O.D."/>
            <person name="Land M."/>
            <person name="Hauser L."/>
            <person name="Chang Y.J."/>
            <person name="Jeffries C.D."/>
            <person name="Brettin T."/>
            <person name="Han C."/>
            <person name="Detter J.C."/>
            <person name="Rohde M."/>
            <person name="Goker M."/>
            <person name="Woyke T."/>
            <person name="Bristow J."/>
            <person name="Eisen J.A."/>
            <person name="Markowitz V."/>
            <person name="Hugenholtz P."/>
            <person name="Klenk H.P."/>
            <person name="Kyrpides N.C."/>
        </authorList>
    </citation>
    <scope>NUCLEOTIDE SEQUENCE [LARGE SCALE GENOMIC DNA]</scope>
    <source>
        <strain evidence="2">ATCC 19995 / DSM 43183 / JCM 3096 / KCTC 9072 / NBRC 15933 / NCIMB 10081 / Henssen B9</strain>
    </source>
</reference>
<keyword evidence="2" id="KW-1185">Reference proteome</keyword>
<dbReference type="Proteomes" id="UP000001918">
    <property type="component" value="Chromosome"/>
</dbReference>
<dbReference type="KEGG" id="tcu:Tcur_3950"/>